<evidence type="ECO:0000313" key="2">
    <source>
        <dbReference type="Proteomes" id="UP000386466"/>
    </source>
</evidence>
<feature type="non-terminal residue" evidence="1">
    <location>
        <position position="145"/>
    </location>
</feature>
<gene>
    <name evidence="1" type="ORF">LYPA_23C018182</name>
</gene>
<keyword evidence="2" id="KW-1185">Reference proteome</keyword>
<evidence type="ECO:0000313" key="1">
    <source>
        <dbReference type="EMBL" id="VFV35046.1"/>
    </source>
</evidence>
<proteinExistence type="predicted"/>
<dbReference type="AlphaFoldDB" id="A0A485NTP6"/>
<dbReference type="EMBL" id="CAAGRJ010020559">
    <property type="protein sequence ID" value="VFV35046.1"/>
    <property type="molecule type" value="Genomic_DNA"/>
</dbReference>
<name>A0A485NTP6_LYNPA</name>
<reference evidence="1 2" key="1">
    <citation type="submission" date="2019-01" db="EMBL/GenBank/DDBJ databases">
        <authorList>
            <person name="Alioto T."/>
            <person name="Alioto T."/>
        </authorList>
    </citation>
    <scope>NUCLEOTIDE SEQUENCE [LARGE SCALE GENOMIC DNA]</scope>
</reference>
<dbReference type="Proteomes" id="UP000386466">
    <property type="component" value="Unassembled WGS sequence"/>
</dbReference>
<sequence length="145" mass="16053">MRGSGEKEPPATLSSRISNRAPVLCLQLSSTPRFFTLHDQAPGSTSLPSFVSDAAIFPGPLLPKDCGWDLFRPSVERLTEQWPNKLWPNMVAPRNACWTVLLPVPRDYGQVPARPRKSSGNNVAAAFQGLWKITAHHTSETRLHL</sequence>
<protein>
    <submittedName>
        <fullName evidence="1">Uncharacterized protein</fullName>
    </submittedName>
</protein>
<accession>A0A485NTP6</accession>
<organism evidence="1 2">
    <name type="scientific">Lynx pardinus</name>
    <name type="common">Iberian lynx</name>
    <name type="synonym">Felis pardina</name>
    <dbReference type="NCBI Taxonomy" id="191816"/>
    <lineage>
        <taxon>Eukaryota</taxon>
        <taxon>Metazoa</taxon>
        <taxon>Chordata</taxon>
        <taxon>Craniata</taxon>
        <taxon>Vertebrata</taxon>
        <taxon>Euteleostomi</taxon>
        <taxon>Mammalia</taxon>
        <taxon>Eutheria</taxon>
        <taxon>Laurasiatheria</taxon>
        <taxon>Carnivora</taxon>
        <taxon>Feliformia</taxon>
        <taxon>Felidae</taxon>
        <taxon>Felinae</taxon>
        <taxon>Lynx</taxon>
    </lineage>
</organism>